<feature type="domain" description="Semialdehyde dehydrogenase NAD-binding" evidence="14">
    <location>
        <begin position="6"/>
        <end position="133"/>
    </location>
</feature>
<dbReference type="OrthoDB" id="1894490at2759"/>
<dbReference type="Pfam" id="PF01118">
    <property type="entry name" value="Semialdhyde_dh"/>
    <property type="match status" value="1"/>
</dbReference>
<dbReference type="CDD" id="cd18130">
    <property type="entry name" value="ASADH_C_arch_fung_like"/>
    <property type="match status" value="1"/>
</dbReference>
<keyword evidence="9" id="KW-0486">Methionine biosynthesis</keyword>
<dbReference type="PIRSF" id="PIRSF000148">
    <property type="entry name" value="ASA_dh"/>
    <property type="match status" value="1"/>
</dbReference>
<evidence type="ECO:0000256" key="5">
    <source>
        <dbReference type="ARBA" id="ARBA00022605"/>
    </source>
</evidence>
<dbReference type="EC" id="1.2.1.11" evidence="4"/>
<evidence type="ECO:0000256" key="13">
    <source>
        <dbReference type="PIRSR" id="PIRSR000148-1"/>
    </source>
</evidence>
<dbReference type="VEuPathDB" id="CryptoDB:Vbra_3288"/>
<dbReference type="NCBIfam" id="TIGR00978">
    <property type="entry name" value="asd_EA"/>
    <property type="match status" value="1"/>
</dbReference>
<evidence type="ECO:0000256" key="8">
    <source>
        <dbReference type="ARBA" id="ARBA00023002"/>
    </source>
</evidence>
<keyword evidence="5" id="KW-0028">Amino-acid biosynthesis</keyword>
<dbReference type="GO" id="GO:0046983">
    <property type="term" value="F:protein dimerization activity"/>
    <property type="evidence" value="ECO:0007669"/>
    <property type="project" value="InterPro"/>
</dbReference>
<evidence type="ECO:0000256" key="2">
    <source>
        <dbReference type="ARBA" id="ARBA00005097"/>
    </source>
</evidence>
<evidence type="ECO:0000313" key="16">
    <source>
        <dbReference type="Proteomes" id="UP000041254"/>
    </source>
</evidence>
<dbReference type="InterPro" id="IPR036291">
    <property type="entry name" value="NAD(P)-bd_dom_sf"/>
</dbReference>
<comment type="pathway">
    <text evidence="1">Amino-acid biosynthesis; L-methionine biosynthesis via de novo pathway; L-homoserine from L-aspartate: step 2/3.</text>
</comment>
<dbReference type="NCBIfam" id="NF006416">
    <property type="entry name" value="PRK08664.1"/>
    <property type="match status" value="1"/>
</dbReference>
<dbReference type="GO" id="GO:0009086">
    <property type="term" value="P:methionine biosynthetic process"/>
    <property type="evidence" value="ECO:0007669"/>
    <property type="project" value="UniProtKB-KW"/>
</dbReference>
<dbReference type="Pfam" id="PF02774">
    <property type="entry name" value="Semialdhyde_dhC"/>
    <property type="match status" value="1"/>
</dbReference>
<evidence type="ECO:0000256" key="7">
    <source>
        <dbReference type="ARBA" id="ARBA00022857"/>
    </source>
</evidence>
<sequence length="363" mass="38970">MEKKYRVGVLGATGAVGQRFLELLKNHPWFIVTALGASERSAGKKYGDVVNWKVSAAVPEEAASLLVMECRADLFIGLVDIVFSGLDSSVAGSVEADFASRGIPVFSNAKNHRMDADVPILIPVINADHLSIVRSQPTFKDKGGFIVTNANCASTGLSIALKPIHERFGIHEVFMATCQAISGAGYPGLPSMDILDNCIPFISGEEPKLEEEPAKILGKPSSDGSCIDFAPIAATAMCHRVAVSDGHIVSVSLRLRERPESDDEMVRQVRECLANYKPTQIVQQLPSCPPHCVVVMAQDDRPQPRLDRMAGEGMSTCVGRVRPCPLMDVKMTTLSHNTIIGAAGGSLLNAELAVMEGLIRHNA</sequence>
<keyword evidence="7" id="KW-0521">NADP</keyword>
<dbReference type="EMBL" id="CDMY01000592">
    <property type="protein sequence ID" value="CEM25113.1"/>
    <property type="molecule type" value="Genomic_DNA"/>
</dbReference>
<evidence type="ECO:0000256" key="4">
    <source>
        <dbReference type="ARBA" id="ARBA00013120"/>
    </source>
</evidence>
<keyword evidence="16" id="KW-1185">Reference proteome</keyword>
<dbReference type="GO" id="GO:0009088">
    <property type="term" value="P:threonine biosynthetic process"/>
    <property type="evidence" value="ECO:0007669"/>
    <property type="project" value="UniProtKB-KW"/>
</dbReference>
<dbReference type="InterPro" id="IPR012280">
    <property type="entry name" value="Semialdhyde_DH_dimer_dom"/>
</dbReference>
<dbReference type="Proteomes" id="UP000041254">
    <property type="component" value="Unassembled WGS sequence"/>
</dbReference>
<gene>
    <name evidence="15" type="ORF">Vbra_3288</name>
</gene>
<evidence type="ECO:0000256" key="10">
    <source>
        <dbReference type="ARBA" id="ARBA00049864"/>
    </source>
</evidence>
<dbReference type="InterPro" id="IPR005676">
    <property type="entry name" value="Asp_semi-ald_DH_pep-lack"/>
</dbReference>
<evidence type="ECO:0000256" key="12">
    <source>
        <dbReference type="ARBA" id="ARBA00050041"/>
    </source>
</evidence>
<evidence type="ECO:0000256" key="9">
    <source>
        <dbReference type="ARBA" id="ARBA00023167"/>
    </source>
</evidence>
<protein>
    <recommendedName>
        <fullName evidence="12">Aspartate-semialdehyde dehydrogenase</fullName>
        <ecNumber evidence="4">1.2.1.11</ecNumber>
    </recommendedName>
</protein>
<comment type="catalytic activity">
    <reaction evidence="10">
        <text>L-aspartate 4-semialdehyde + phosphate + NADP(+) = 4-phospho-L-aspartate + NADPH + H(+)</text>
        <dbReference type="Rhea" id="RHEA:24284"/>
        <dbReference type="ChEBI" id="CHEBI:15378"/>
        <dbReference type="ChEBI" id="CHEBI:43474"/>
        <dbReference type="ChEBI" id="CHEBI:57535"/>
        <dbReference type="ChEBI" id="CHEBI:57783"/>
        <dbReference type="ChEBI" id="CHEBI:58349"/>
        <dbReference type="ChEBI" id="CHEBI:537519"/>
        <dbReference type="EC" id="1.2.1.11"/>
    </reaction>
    <physiologicalReaction direction="right-to-left" evidence="10">
        <dbReference type="Rhea" id="RHEA:24286"/>
    </physiologicalReaction>
</comment>
<name>A0A0G4G959_VITBC</name>
<dbReference type="OMA" id="SHNTKMG"/>
<feature type="active site" description="Acyl-thioester intermediate" evidence="13">
    <location>
        <position position="152"/>
    </location>
</feature>
<evidence type="ECO:0000259" key="14">
    <source>
        <dbReference type="SMART" id="SM00859"/>
    </source>
</evidence>
<evidence type="ECO:0000256" key="11">
    <source>
        <dbReference type="ARBA" id="ARBA00049950"/>
    </source>
</evidence>
<evidence type="ECO:0000313" key="15">
    <source>
        <dbReference type="EMBL" id="CEM25113.1"/>
    </source>
</evidence>
<organism evidence="15 16">
    <name type="scientific">Vitrella brassicaformis (strain CCMP3155)</name>
    <dbReference type="NCBI Taxonomy" id="1169540"/>
    <lineage>
        <taxon>Eukaryota</taxon>
        <taxon>Sar</taxon>
        <taxon>Alveolata</taxon>
        <taxon>Colpodellida</taxon>
        <taxon>Vitrellaceae</taxon>
        <taxon>Vitrella</taxon>
    </lineage>
</organism>
<dbReference type="InParanoid" id="A0A0G4G959"/>
<dbReference type="CDD" id="cd02315">
    <property type="entry name" value="ScASADH_like_N"/>
    <property type="match status" value="1"/>
</dbReference>
<proteinExistence type="inferred from homology"/>
<dbReference type="Gene3D" id="3.40.50.720">
    <property type="entry name" value="NAD(P)-binding Rossmann-like Domain"/>
    <property type="match status" value="1"/>
</dbReference>
<evidence type="ECO:0000256" key="6">
    <source>
        <dbReference type="ARBA" id="ARBA00022697"/>
    </source>
</evidence>
<comment type="function">
    <text evidence="11">Catalyzes the NADPH-dependent formation of L-aspartate 4-semialdehyde (L-ASA) by the reductive dephosphorylation of 4-phospho-L-aspartate. Mediates the second step in the biosynthesis of amino acids that derive from aspartate (the aspartate family of amino acids), including methioinine and threonine, the latter of which is a precursor to isoleucine.</text>
</comment>
<dbReference type="SMART" id="SM00859">
    <property type="entry name" value="Semialdhyde_dh"/>
    <property type="match status" value="1"/>
</dbReference>
<comment type="similarity">
    <text evidence="3">Belongs to the aspartate-semialdehyde dehydrogenase family.</text>
</comment>
<dbReference type="PANTHER" id="PTHR46718">
    <property type="entry name" value="ASPARTATE-SEMIALDEHYDE DEHYDROGENASE"/>
    <property type="match status" value="1"/>
</dbReference>
<keyword evidence="6" id="KW-0791">Threonine biosynthesis</keyword>
<accession>A0A0G4G959</accession>
<dbReference type="GO" id="GO:0004073">
    <property type="term" value="F:aspartate-semialdehyde dehydrogenase activity"/>
    <property type="evidence" value="ECO:0007669"/>
    <property type="project" value="UniProtKB-EC"/>
</dbReference>
<dbReference type="Gene3D" id="3.30.360.10">
    <property type="entry name" value="Dihydrodipicolinate Reductase, domain 2"/>
    <property type="match status" value="1"/>
</dbReference>
<dbReference type="InterPro" id="IPR051823">
    <property type="entry name" value="ASADH-related"/>
</dbReference>
<dbReference type="InterPro" id="IPR000534">
    <property type="entry name" value="Semialdehyde_DH_NAD-bd"/>
</dbReference>
<dbReference type="PANTHER" id="PTHR46718:SF1">
    <property type="entry name" value="ASPARTATE-SEMIALDEHYDE DEHYDROGENASE"/>
    <property type="match status" value="1"/>
</dbReference>
<dbReference type="SUPFAM" id="SSF51735">
    <property type="entry name" value="NAD(P)-binding Rossmann-fold domains"/>
    <property type="match status" value="1"/>
</dbReference>
<evidence type="ECO:0000256" key="3">
    <source>
        <dbReference type="ARBA" id="ARBA00010584"/>
    </source>
</evidence>
<reference evidence="15 16" key="1">
    <citation type="submission" date="2014-11" db="EMBL/GenBank/DDBJ databases">
        <authorList>
            <person name="Zhu J."/>
            <person name="Qi W."/>
            <person name="Song R."/>
        </authorList>
    </citation>
    <scope>NUCLEOTIDE SEQUENCE [LARGE SCALE GENOMIC DNA]</scope>
</reference>
<dbReference type="PhylomeDB" id="A0A0G4G959"/>
<feature type="active site" description="Proton acceptor" evidence="13">
    <location>
        <position position="247"/>
    </location>
</feature>
<evidence type="ECO:0000256" key="1">
    <source>
        <dbReference type="ARBA" id="ARBA00005021"/>
    </source>
</evidence>
<dbReference type="GO" id="GO:0050661">
    <property type="term" value="F:NADP binding"/>
    <property type="evidence" value="ECO:0007669"/>
    <property type="project" value="InterPro"/>
</dbReference>
<dbReference type="FunFam" id="3.30.360.10:FF:000016">
    <property type="entry name" value="Probable aspartate-semialdehyde dehydrogenase"/>
    <property type="match status" value="1"/>
</dbReference>
<dbReference type="SUPFAM" id="SSF55347">
    <property type="entry name" value="Glyceraldehyde-3-phosphate dehydrogenase-like, C-terminal domain"/>
    <property type="match status" value="1"/>
</dbReference>
<dbReference type="AlphaFoldDB" id="A0A0G4G959"/>
<keyword evidence="8" id="KW-0560">Oxidoreductase</keyword>
<comment type="pathway">
    <text evidence="2">Amino-acid biosynthesis; L-threonine biosynthesis; L-threonine from L-aspartate: step 2/5.</text>
</comment>
<dbReference type="STRING" id="1169540.A0A0G4G959"/>
<dbReference type="GO" id="GO:0051287">
    <property type="term" value="F:NAD binding"/>
    <property type="evidence" value="ECO:0007669"/>
    <property type="project" value="InterPro"/>
</dbReference>